<name>A0A9P3CRJ1_9PEZI</name>
<reference evidence="2 3" key="1">
    <citation type="submission" date="2021-01" db="EMBL/GenBank/DDBJ databases">
        <title>Cercospora kikuchii MAFF 305040 whole genome shotgun sequence.</title>
        <authorList>
            <person name="Kashiwa T."/>
            <person name="Suzuki T."/>
        </authorList>
    </citation>
    <scope>NUCLEOTIDE SEQUENCE [LARGE SCALE GENOMIC DNA]</scope>
    <source>
        <strain evidence="2 3">MAFF 305040</strain>
    </source>
</reference>
<accession>A0A9P3CRJ1</accession>
<keyword evidence="3" id="KW-1185">Reference proteome</keyword>
<sequence>MAPRFNMNAQGPTTEITAEEADQFITPEVSKTTKWAEKMALNKSTEPLPADDDGKTSRAEYDRRHFQELCFFCGKHPAKYTCRGLHKKNPAAAIKASKDAGGDGAAPVYKQYNGPKKDYRN</sequence>
<evidence type="ECO:0000256" key="1">
    <source>
        <dbReference type="SAM" id="MobiDB-lite"/>
    </source>
</evidence>
<evidence type="ECO:0000313" key="2">
    <source>
        <dbReference type="EMBL" id="GIZ45305.1"/>
    </source>
</evidence>
<dbReference type="AlphaFoldDB" id="A0A9P3CRJ1"/>
<dbReference type="EMBL" id="BOLY01000005">
    <property type="protein sequence ID" value="GIZ45305.1"/>
    <property type="molecule type" value="Genomic_DNA"/>
</dbReference>
<dbReference type="OrthoDB" id="3649864at2759"/>
<dbReference type="GeneID" id="68294053"/>
<evidence type="ECO:0000313" key="3">
    <source>
        <dbReference type="Proteomes" id="UP000825890"/>
    </source>
</evidence>
<dbReference type="Proteomes" id="UP000825890">
    <property type="component" value="Unassembled WGS sequence"/>
</dbReference>
<dbReference type="RefSeq" id="XP_044659792.1">
    <property type="nucleotide sequence ID" value="XM_044803857.1"/>
</dbReference>
<feature type="compositionally biased region" description="Polar residues" evidence="1">
    <location>
        <begin position="7"/>
        <end position="16"/>
    </location>
</feature>
<comment type="caution">
    <text evidence="2">The sequence shown here is derived from an EMBL/GenBank/DDBJ whole genome shotgun (WGS) entry which is preliminary data.</text>
</comment>
<proteinExistence type="predicted"/>
<feature type="region of interest" description="Disordered" evidence="1">
    <location>
        <begin position="93"/>
        <end position="121"/>
    </location>
</feature>
<organism evidence="2 3">
    <name type="scientific">Cercospora kikuchii</name>
    <dbReference type="NCBI Taxonomy" id="84275"/>
    <lineage>
        <taxon>Eukaryota</taxon>
        <taxon>Fungi</taxon>
        <taxon>Dikarya</taxon>
        <taxon>Ascomycota</taxon>
        <taxon>Pezizomycotina</taxon>
        <taxon>Dothideomycetes</taxon>
        <taxon>Dothideomycetidae</taxon>
        <taxon>Mycosphaerellales</taxon>
        <taxon>Mycosphaerellaceae</taxon>
        <taxon>Cercospora</taxon>
    </lineage>
</organism>
<feature type="region of interest" description="Disordered" evidence="1">
    <location>
        <begin position="1"/>
        <end position="20"/>
    </location>
</feature>
<gene>
    <name evidence="2" type="ORF">CKM354_000847800</name>
</gene>
<protein>
    <submittedName>
        <fullName evidence="2">Uncharacterized protein</fullName>
    </submittedName>
</protein>